<comment type="subcellular location">
    <subcellularLocation>
        <location evidence="1">Cell membrane</location>
        <topology evidence="1">Multi-pass membrane protein</topology>
    </subcellularLocation>
</comment>
<feature type="transmembrane region" description="Helical" evidence="9">
    <location>
        <begin position="63"/>
        <end position="82"/>
    </location>
</feature>
<keyword evidence="7 9" id="KW-0472">Membrane</keyword>
<dbReference type="GO" id="GO:0005886">
    <property type="term" value="C:plasma membrane"/>
    <property type="evidence" value="ECO:0007669"/>
    <property type="project" value="UniProtKB-SubCell"/>
</dbReference>
<organism evidence="10 11">
    <name type="scientific">Feifania hominis</name>
    <dbReference type="NCBI Taxonomy" id="2763660"/>
    <lineage>
        <taxon>Bacteria</taxon>
        <taxon>Bacillati</taxon>
        <taxon>Bacillota</taxon>
        <taxon>Clostridia</taxon>
        <taxon>Eubacteriales</taxon>
        <taxon>Feifaniaceae</taxon>
        <taxon>Feifania</taxon>
    </lineage>
</organism>
<dbReference type="InterPro" id="IPR001851">
    <property type="entry name" value="ABC_transp_permease"/>
</dbReference>
<dbReference type="AlphaFoldDB" id="A0A926DBE3"/>
<dbReference type="Proteomes" id="UP000620366">
    <property type="component" value="Unassembled WGS sequence"/>
</dbReference>
<feature type="transmembrane region" description="Helical" evidence="9">
    <location>
        <begin position="253"/>
        <end position="273"/>
    </location>
</feature>
<accession>A0A926DBE3</accession>
<keyword evidence="2" id="KW-0813">Transport</keyword>
<feature type="transmembrane region" description="Helical" evidence="9">
    <location>
        <begin position="223"/>
        <end position="247"/>
    </location>
</feature>
<feature type="transmembrane region" description="Helical" evidence="9">
    <location>
        <begin position="6"/>
        <end position="27"/>
    </location>
</feature>
<keyword evidence="3" id="KW-1003">Cell membrane</keyword>
<name>A0A926DBE3_9FIRM</name>
<evidence type="ECO:0000256" key="4">
    <source>
        <dbReference type="ARBA" id="ARBA00022692"/>
    </source>
</evidence>
<evidence type="ECO:0000256" key="3">
    <source>
        <dbReference type="ARBA" id="ARBA00022475"/>
    </source>
</evidence>
<dbReference type="EMBL" id="JACRSP010000001">
    <property type="protein sequence ID" value="MBC8535141.1"/>
    <property type="molecule type" value="Genomic_DNA"/>
</dbReference>
<dbReference type="PANTHER" id="PTHR11795">
    <property type="entry name" value="BRANCHED-CHAIN AMINO ACID TRANSPORT SYSTEM PERMEASE PROTEIN LIVH"/>
    <property type="match status" value="1"/>
</dbReference>
<keyword evidence="4 9" id="KW-0812">Transmembrane</keyword>
<keyword evidence="5" id="KW-0029">Amino-acid transport</keyword>
<evidence type="ECO:0000256" key="5">
    <source>
        <dbReference type="ARBA" id="ARBA00022970"/>
    </source>
</evidence>
<proteinExistence type="inferred from homology"/>
<dbReference type="GO" id="GO:0022857">
    <property type="term" value="F:transmembrane transporter activity"/>
    <property type="evidence" value="ECO:0007669"/>
    <property type="project" value="InterPro"/>
</dbReference>
<gene>
    <name evidence="10" type="ORF">H8695_00320</name>
</gene>
<feature type="transmembrane region" description="Helical" evidence="9">
    <location>
        <begin position="94"/>
        <end position="117"/>
    </location>
</feature>
<keyword evidence="6 9" id="KW-1133">Transmembrane helix</keyword>
<dbReference type="CDD" id="cd06582">
    <property type="entry name" value="TM_PBP1_LivH_like"/>
    <property type="match status" value="1"/>
</dbReference>
<reference evidence="10" key="1">
    <citation type="submission" date="2020-08" db="EMBL/GenBank/DDBJ databases">
        <title>Genome public.</title>
        <authorList>
            <person name="Liu C."/>
            <person name="Sun Q."/>
        </authorList>
    </citation>
    <scope>NUCLEOTIDE SEQUENCE</scope>
    <source>
        <strain evidence="10">BX7</strain>
    </source>
</reference>
<evidence type="ECO:0000256" key="2">
    <source>
        <dbReference type="ARBA" id="ARBA00022448"/>
    </source>
</evidence>
<comment type="caution">
    <text evidence="10">The sequence shown here is derived from an EMBL/GenBank/DDBJ whole genome shotgun (WGS) entry which is preliminary data.</text>
</comment>
<feature type="transmembrane region" description="Helical" evidence="9">
    <location>
        <begin position="39"/>
        <end position="57"/>
    </location>
</feature>
<protein>
    <submittedName>
        <fullName evidence="10">Branched-chain amino acid ABC transporter permease</fullName>
    </submittedName>
</protein>
<evidence type="ECO:0000313" key="10">
    <source>
        <dbReference type="EMBL" id="MBC8535141.1"/>
    </source>
</evidence>
<dbReference type="GO" id="GO:0006865">
    <property type="term" value="P:amino acid transport"/>
    <property type="evidence" value="ECO:0007669"/>
    <property type="project" value="UniProtKB-KW"/>
</dbReference>
<dbReference type="Pfam" id="PF02653">
    <property type="entry name" value="BPD_transp_2"/>
    <property type="match status" value="1"/>
</dbReference>
<evidence type="ECO:0000256" key="6">
    <source>
        <dbReference type="ARBA" id="ARBA00022989"/>
    </source>
</evidence>
<evidence type="ECO:0000256" key="8">
    <source>
        <dbReference type="ARBA" id="ARBA00037998"/>
    </source>
</evidence>
<feature type="transmembrane region" description="Helical" evidence="9">
    <location>
        <begin position="137"/>
        <end position="157"/>
    </location>
</feature>
<dbReference type="InterPro" id="IPR052157">
    <property type="entry name" value="BCAA_transport_permease"/>
</dbReference>
<dbReference type="PANTHER" id="PTHR11795:SF450">
    <property type="entry name" value="ABC TRANSPORTER PERMEASE PROTEIN"/>
    <property type="match status" value="1"/>
</dbReference>
<feature type="transmembrane region" description="Helical" evidence="9">
    <location>
        <begin position="191"/>
        <end position="211"/>
    </location>
</feature>
<evidence type="ECO:0000313" key="11">
    <source>
        <dbReference type="Proteomes" id="UP000620366"/>
    </source>
</evidence>
<evidence type="ECO:0000256" key="1">
    <source>
        <dbReference type="ARBA" id="ARBA00004651"/>
    </source>
</evidence>
<evidence type="ECO:0000256" key="7">
    <source>
        <dbReference type="ARBA" id="ARBA00023136"/>
    </source>
</evidence>
<evidence type="ECO:0000256" key="9">
    <source>
        <dbReference type="SAM" id="Phobius"/>
    </source>
</evidence>
<keyword evidence="11" id="KW-1185">Reference proteome</keyword>
<sequence>MFLSLTGSGLAMGMIYAMLSVGLLLLIRSVGVTNYAQGDLLALGAFTAFFLMDRLNLNGLPMILLMIVLFACFGTTFMFTCYYPLRKTKWNQAIMVCTLGAGMVIQEVCLLVCGSMVKPMEPIIPGTLTIGSFVLQWQYIVVFFVSLLVMVAVYLLFDKLYAGRAMLAAAQNSYAANLIGIPSILTTLGTYIIVMMIVGFAGYLVAPIFLVRTTLNSLQSKAFASMVLGGFGSVKGAVIGSLMIGLIESYSTYFTTVYKDVIVFGVLLLTLLIRPQGIFGEIQLKEKA</sequence>
<comment type="similarity">
    <text evidence="8">Belongs to the binding-protein-dependent transport system permease family. LivHM subfamily.</text>
</comment>